<dbReference type="SUPFAM" id="SSF50156">
    <property type="entry name" value="PDZ domain-like"/>
    <property type="match status" value="1"/>
</dbReference>
<dbReference type="AlphaFoldDB" id="A0A951QC82"/>
<dbReference type="Gene3D" id="3.90.226.10">
    <property type="entry name" value="2-enoyl-CoA Hydratase, Chain A, domain 1"/>
    <property type="match status" value="1"/>
</dbReference>
<evidence type="ECO:0000259" key="9">
    <source>
        <dbReference type="PROSITE" id="PS50106"/>
    </source>
</evidence>
<dbReference type="GO" id="GO:0004252">
    <property type="term" value="F:serine-type endopeptidase activity"/>
    <property type="evidence" value="ECO:0007669"/>
    <property type="project" value="UniProtKB-EC"/>
</dbReference>
<keyword evidence="8" id="KW-0812">Transmembrane</keyword>
<evidence type="ECO:0000256" key="2">
    <source>
        <dbReference type="ARBA" id="ARBA00022670"/>
    </source>
</evidence>
<feature type="domain" description="PDZ" evidence="9">
    <location>
        <begin position="117"/>
        <end position="187"/>
    </location>
</feature>
<keyword evidence="8" id="KW-0472">Membrane</keyword>
<dbReference type="PROSITE" id="PS50106">
    <property type="entry name" value="PDZ"/>
    <property type="match status" value="1"/>
</dbReference>
<dbReference type="Gene3D" id="2.30.42.10">
    <property type="match status" value="1"/>
</dbReference>
<reference evidence="10" key="1">
    <citation type="submission" date="2021-05" db="EMBL/GenBank/DDBJ databases">
        <authorList>
            <person name="Pietrasiak N."/>
            <person name="Ward R."/>
            <person name="Stajich J.E."/>
            <person name="Kurbessoian T."/>
        </authorList>
    </citation>
    <scope>NUCLEOTIDE SEQUENCE</scope>
    <source>
        <strain evidence="10">UHER 2000/2452</strain>
    </source>
</reference>
<dbReference type="InterPro" id="IPR005151">
    <property type="entry name" value="Tail-specific_protease"/>
</dbReference>
<name>A0A951QC82_9CYAN</name>
<evidence type="ECO:0000256" key="3">
    <source>
        <dbReference type="ARBA" id="ARBA00022801"/>
    </source>
</evidence>
<dbReference type="InterPro" id="IPR041489">
    <property type="entry name" value="PDZ_6"/>
</dbReference>
<dbReference type="NCBIfam" id="TIGR00225">
    <property type="entry name" value="prc"/>
    <property type="match status" value="1"/>
</dbReference>
<dbReference type="CDD" id="cd06782">
    <property type="entry name" value="cpPDZ_CPP-like"/>
    <property type="match status" value="1"/>
</dbReference>
<evidence type="ECO:0000313" key="11">
    <source>
        <dbReference type="Proteomes" id="UP000757435"/>
    </source>
</evidence>
<evidence type="ECO:0000256" key="1">
    <source>
        <dbReference type="ARBA" id="ARBA00009179"/>
    </source>
</evidence>
<dbReference type="GO" id="GO:0030288">
    <property type="term" value="C:outer membrane-bounded periplasmic space"/>
    <property type="evidence" value="ECO:0007669"/>
    <property type="project" value="TreeGrafter"/>
</dbReference>
<dbReference type="Pfam" id="PF17820">
    <property type="entry name" value="PDZ_6"/>
    <property type="match status" value="1"/>
</dbReference>
<keyword evidence="2 7" id="KW-0645">Protease</keyword>
<dbReference type="FunFam" id="2.30.42.10:FF:000063">
    <property type="entry name" value="Peptidase, S41 family"/>
    <property type="match status" value="1"/>
</dbReference>
<keyword evidence="8" id="KW-1133">Transmembrane helix</keyword>
<dbReference type="PANTHER" id="PTHR32060">
    <property type="entry name" value="TAIL-SPECIFIC PROTEASE"/>
    <property type="match status" value="1"/>
</dbReference>
<dbReference type="SMART" id="SM00228">
    <property type="entry name" value="PDZ"/>
    <property type="match status" value="1"/>
</dbReference>
<organism evidence="10 11">
    <name type="scientific">Drouetiella hepatica Uher 2000/2452</name>
    <dbReference type="NCBI Taxonomy" id="904376"/>
    <lineage>
        <taxon>Bacteria</taxon>
        <taxon>Bacillati</taxon>
        <taxon>Cyanobacteriota</taxon>
        <taxon>Cyanophyceae</taxon>
        <taxon>Oculatellales</taxon>
        <taxon>Oculatellaceae</taxon>
        <taxon>Drouetiella</taxon>
    </lineage>
</organism>
<dbReference type="EC" id="3.4.21.102" evidence="6"/>
<feature type="transmembrane region" description="Helical" evidence="8">
    <location>
        <begin position="21"/>
        <end position="44"/>
    </location>
</feature>
<comment type="caution">
    <text evidence="10">The sequence shown here is derived from an EMBL/GenBank/DDBJ whole genome shotgun (WGS) entry which is preliminary data.</text>
</comment>
<evidence type="ECO:0000256" key="8">
    <source>
        <dbReference type="SAM" id="Phobius"/>
    </source>
</evidence>
<evidence type="ECO:0000313" key="10">
    <source>
        <dbReference type="EMBL" id="MBW4659100.1"/>
    </source>
</evidence>
<dbReference type="SUPFAM" id="SSF52096">
    <property type="entry name" value="ClpP/crotonase"/>
    <property type="match status" value="1"/>
</dbReference>
<reference evidence="10" key="2">
    <citation type="journal article" date="2022" name="Microbiol. Resour. Announc.">
        <title>Metagenome Sequencing to Explore Phylogenomics of Terrestrial Cyanobacteria.</title>
        <authorList>
            <person name="Ward R.D."/>
            <person name="Stajich J.E."/>
            <person name="Johansen J.R."/>
            <person name="Huntemann M."/>
            <person name="Clum A."/>
            <person name="Foster B."/>
            <person name="Foster B."/>
            <person name="Roux S."/>
            <person name="Palaniappan K."/>
            <person name="Varghese N."/>
            <person name="Mukherjee S."/>
            <person name="Reddy T.B.K."/>
            <person name="Daum C."/>
            <person name="Copeland A."/>
            <person name="Chen I.A."/>
            <person name="Ivanova N.N."/>
            <person name="Kyrpides N.C."/>
            <person name="Shapiro N."/>
            <person name="Eloe-Fadrosh E.A."/>
            <person name="Pietrasiak N."/>
        </authorList>
    </citation>
    <scope>NUCLEOTIDE SEQUENCE</scope>
    <source>
        <strain evidence="10">UHER 2000/2452</strain>
    </source>
</reference>
<evidence type="ECO:0000256" key="7">
    <source>
        <dbReference type="RuleBase" id="RU004404"/>
    </source>
</evidence>
<dbReference type="InterPro" id="IPR004447">
    <property type="entry name" value="Peptidase_S41A"/>
</dbReference>
<dbReference type="Gene3D" id="3.30.750.44">
    <property type="match status" value="1"/>
</dbReference>
<comment type="catalytic activity">
    <reaction evidence="5">
        <text>The enzyme shows specific recognition of a C-terminal tripeptide, Xaa-Yaa-Zaa, in which Xaa is preferably Ala or Leu, Yaa is preferably Ala or Tyr, and Zaa is preferably Ala, but then cleaves at a variable distance from the C-terminus. A typical cleavage is -Ala-Ala-|-Arg-Ala-Ala-Lys-Glu-Asn-Tyr-Ala-Leu-Ala-Ala.</text>
        <dbReference type="EC" id="3.4.21.102"/>
    </reaction>
</comment>
<evidence type="ECO:0000256" key="4">
    <source>
        <dbReference type="ARBA" id="ARBA00022825"/>
    </source>
</evidence>
<keyword evidence="4 7" id="KW-0720">Serine protease</keyword>
<dbReference type="EMBL" id="JAHHHD010000009">
    <property type="protein sequence ID" value="MBW4659100.1"/>
    <property type="molecule type" value="Genomic_DNA"/>
</dbReference>
<dbReference type="InterPro" id="IPR029045">
    <property type="entry name" value="ClpP/crotonase-like_dom_sf"/>
</dbReference>
<dbReference type="CDD" id="cd07560">
    <property type="entry name" value="Peptidase_S41_CPP"/>
    <property type="match status" value="1"/>
</dbReference>
<dbReference type="InterPro" id="IPR001478">
    <property type="entry name" value="PDZ"/>
</dbReference>
<gene>
    <name evidence="10" type="ORF">KME15_10530</name>
</gene>
<protein>
    <recommendedName>
        <fullName evidence="6">C-terminal processing peptidase</fullName>
        <ecNumber evidence="6">3.4.21.102</ecNumber>
    </recommendedName>
</protein>
<dbReference type="InterPro" id="IPR036034">
    <property type="entry name" value="PDZ_sf"/>
</dbReference>
<dbReference type="FunFam" id="3.90.226.10:FF:000023">
    <property type="entry name" value="Carboxyl-terminal processing protease"/>
    <property type="match status" value="1"/>
</dbReference>
<keyword evidence="3 7" id="KW-0378">Hydrolase</keyword>
<evidence type="ECO:0000256" key="5">
    <source>
        <dbReference type="ARBA" id="ARBA00051784"/>
    </source>
</evidence>
<comment type="similarity">
    <text evidence="1 7">Belongs to the peptidase S41A family.</text>
</comment>
<accession>A0A951QC82</accession>
<sequence>MTLLNRLHVSFNRLHATPRSRTFFAVTTTIALVGIPAVAMRAYAQLQASPKAVLDQAWQIVDREYVDPKFNQVDWQQERQTLLSRSYASPEEAYTALREALKKLEDPYTRFMNPEEFQALNREMGGELTGVGMQLKQDETTKALTVVKPIENSPALQAGVLPGDLILQIDRRTTEGMTVEAAAGLIRGEPDTQVRLQFQREGKEPFELTLTRARISIPAVRSSLRMEGQRKIGYIRLNEFSAHAAEQMEQAITTLQNQNVDQFVLDLRGNPGGRLDQGVAIARMWINSGDIVRTVDRDGSAEQIRANNSALTDLPLAVLVDGNSASASEIVAGALKDDNRAVVVGTQTFGKALVQQVNQLADGSGLNVTIARYFTPSGLDINHKGITPDIVIELTEQQQKDLAANPDQVGTAQDPQYLRAITHLEQAAIPRS</sequence>
<dbReference type="GO" id="GO:0006508">
    <property type="term" value="P:proteolysis"/>
    <property type="evidence" value="ECO:0007669"/>
    <property type="project" value="UniProtKB-KW"/>
</dbReference>
<proteinExistence type="inferred from homology"/>
<dbReference type="GO" id="GO:0007165">
    <property type="term" value="P:signal transduction"/>
    <property type="evidence" value="ECO:0007669"/>
    <property type="project" value="TreeGrafter"/>
</dbReference>
<dbReference type="PANTHER" id="PTHR32060:SF30">
    <property type="entry name" value="CARBOXY-TERMINAL PROCESSING PROTEASE CTPA"/>
    <property type="match status" value="1"/>
</dbReference>
<dbReference type="Proteomes" id="UP000757435">
    <property type="component" value="Unassembled WGS sequence"/>
</dbReference>
<evidence type="ECO:0000256" key="6">
    <source>
        <dbReference type="ARBA" id="ARBA00066637"/>
    </source>
</evidence>
<dbReference type="Pfam" id="PF03572">
    <property type="entry name" value="Peptidase_S41"/>
    <property type="match status" value="1"/>
</dbReference>
<dbReference type="SMART" id="SM00245">
    <property type="entry name" value="TSPc"/>
    <property type="match status" value="1"/>
</dbReference>